<proteinExistence type="inferred from homology"/>
<dbReference type="Gene3D" id="2.40.440.10">
    <property type="entry name" value="L,D-transpeptidase catalytic domain-like"/>
    <property type="match status" value="1"/>
</dbReference>
<dbReference type="GO" id="GO:0008360">
    <property type="term" value="P:regulation of cell shape"/>
    <property type="evidence" value="ECO:0007669"/>
    <property type="project" value="UniProtKB-UniRule"/>
</dbReference>
<evidence type="ECO:0000313" key="9">
    <source>
        <dbReference type="EMBL" id="ADF53193.1"/>
    </source>
</evidence>
<feature type="domain" description="L,D-TPase catalytic" evidence="8">
    <location>
        <begin position="156"/>
        <end position="277"/>
    </location>
</feature>
<dbReference type="InterPro" id="IPR005490">
    <property type="entry name" value="LD_TPept_cat_dom"/>
</dbReference>
<dbReference type="GO" id="GO:0071972">
    <property type="term" value="F:peptidoglycan L,D-transpeptidase activity"/>
    <property type="evidence" value="ECO:0007669"/>
    <property type="project" value="TreeGrafter"/>
</dbReference>
<evidence type="ECO:0000256" key="5">
    <source>
        <dbReference type="ARBA" id="ARBA00022984"/>
    </source>
</evidence>
<gene>
    <name evidence="9" type="ordered locus">ZPR_2873</name>
</gene>
<dbReference type="InterPro" id="IPR038063">
    <property type="entry name" value="Transpep_catalytic_dom"/>
</dbReference>
<dbReference type="CDD" id="cd16913">
    <property type="entry name" value="YkuD_like"/>
    <property type="match status" value="1"/>
</dbReference>
<accession>D5BGL2</accession>
<name>D5BGL2_ZUNPS</name>
<keyword evidence="5 7" id="KW-0573">Peptidoglycan synthesis</keyword>
<evidence type="ECO:0000256" key="4">
    <source>
        <dbReference type="ARBA" id="ARBA00022960"/>
    </source>
</evidence>
<dbReference type="GO" id="GO:0005576">
    <property type="term" value="C:extracellular region"/>
    <property type="evidence" value="ECO:0007669"/>
    <property type="project" value="TreeGrafter"/>
</dbReference>
<evidence type="ECO:0000313" key="10">
    <source>
        <dbReference type="Proteomes" id="UP000001654"/>
    </source>
</evidence>
<keyword evidence="4 7" id="KW-0133">Cell shape</keyword>
<dbReference type="RefSeq" id="WP_013072290.1">
    <property type="nucleotide sequence ID" value="NC_014041.1"/>
</dbReference>
<keyword evidence="6 7" id="KW-0961">Cell wall biogenesis/degradation</keyword>
<dbReference type="KEGG" id="zpr:ZPR_2873"/>
<organism evidence="9 10">
    <name type="scientific">Zunongwangia profunda (strain DSM 18752 / CCTCC AB 206139 / SM-A87)</name>
    <name type="common">Wangia profunda</name>
    <dbReference type="NCBI Taxonomy" id="655815"/>
    <lineage>
        <taxon>Bacteria</taxon>
        <taxon>Pseudomonadati</taxon>
        <taxon>Bacteroidota</taxon>
        <taxon>Flavobacteriia</taxon>
        <taxon>Flavobacteriales</taxon>
        <taxon>Flavobacteriaceae</taxon>
        <taxon>Zunongwangia</taxon>
    </lineage>
</organism>
<dbReference type="EMBL" id="CP001650">
    <property type="protein sequence ID" value="ADF53193.1"/>
    <property type="molecule type" value="Genomic_DNA"/>
</dbReference>
<sequence length="333" mass="38304">MKKIYKSNLALNMSSFFNTLKSLFPTDLFFNNSLRSCSIGCSLFVIYCLSSCNKNEESTRPVEVPVKVLDTITVDPPLERLAVVYHVDSIKNRTALDSFNSRYSEEQRKIIYALNRIDQRKVWTGKELVVPDTISTDLMDYSPFPKQLGMVDTIPKLVLISQRIQAFGLYEAGKLIKWGPVSSGKKSTPTPNGLHYGNYKAKRKVSSVNKDWILPYYFNFMNFEGVGTHQYSLPGYPASHACVRLYMDDAQFIYDWASMWKLNGTSIKKNGTPFIVYGEYDYNKKKPWLQLADSLESNDFKEDELEMLRTHIQSYKDDAKNFVVEEEPEKPLT</sequence>
<protein>
    <submittedName>
        <fullName evidence="9">Protein containg ykud domain</fullName>
    </submittedName>
</protein>
<dbReference type="PANTHER" id="PTHR30582:SF2">
    <property type="entry name" value="L,D-TRANSPEPTIDASE YCIB-RELATED"/>
    <property type="match status" value="1"/>
</dbReference>
<dbReference type="GO" id="GO:0018104">
    <property type="term" value="P:peptidoglycan-protein cross-linking"/>
    <property type="evidence" value="ECO:0007669"/>
    <property type="project" value="TreeGrafter"/>
</dbReference>
<reference evidence="9 10" key="1">
    <citation type="journal article" date="2010" name="BMC Genomics">
        <title>The complete genome of Zunongwangia profunda SM-A87 reveals its adaptation to the deep-sea environment and ecological role in sedimentary organic nitrogen degradation.</title>
        <authorList>
            <person name="Qin Q.L."/>
            <person name="Zhang X.Y."/>
            <person name="Wang X.M."/>
            <person name="Liu G.M."/>
            <person name="Chen X.L."/>
            <person name="Xie B.B."/>
            <person name="Dang H.Y."/>
            <person name="Zhou B.C."/>
            <person name="Yu J."/>
            <person name="Zhang Y.Z."/>
        </authorList>
    </citation>
    <scope>NUCLEOTIDE SEQUENCE [LARGE SCALE GENOMIC DNA]</scope>
    <source>
        <strain evidence="10">DSM 18752 / CCTCC AB 206139 / SM-A87</strain>
    </source>
</reference>
<dbReference type="UniPathway" id="UPA00219"/>
<keyword evidence="3" id="KW-0808">Transferase</keyword>
<comment type="similarity">
    <text evidence="2">Belongs to the YkuD family.</text>
</comment>
<dbReference type="eggNOG" id="COG1376">
    <property type="taxonomic scope" value="Bacteria"/>
</dbReference>
<feature type="active site" description="Proton donor/acceptor" evidence="7">
    <location>
        <position position="229"/>
    </location>
</feature>
<dbReference type="Pfam" id="PF03734">
    <property type="entry name" value="YkuD"/>
    <property type="match status" value="1"/>
</dbReference>
<dbReference type="HOGENOM" id="CLU_069570_0_0_10"/>
<dbReference type="Proteomes" id="UP000001654">
    <property type="component" value="Chromosome"/>
</dbReference>
<evidence type="ECO:0000256" key="2">
    <source>
        <dbReference type="ARBA" id="ARBA00005992"/>
    </source>
</evidence>
<dbReference type="GO" id="GO:0016740">
    <property type="term" value="F:transferase activity"/>
    <property type="evidence" value="ECO:0007669"/>
    <property type="project" value="UniProtKB-KW"/>
</dbReference>
<dbReference type="PROSITE" id="PS52029">
    <property type="entry name" value="LD_TPASE"/>
    <property type="match status" value="1"/>
</dbReference>
<evidence type="ECO:0000259" key="8">
    <source>
        <dbReference type="PROSITE" id="PS52029"/>
    </source>
</evidence>
<dbReference type="InterPro" id="IPR050979">
    <property type="entry name" value="LD-transpeptidase"/>
</dbReference>
<dbReference type="GO" id="GO:0071555">
    <property type="term" value="P:cell wall organization"/>
    <property type="evidence" value="ECO:0007669"/>
    <property type="project" value="UniProtKB-UniRule"/>
</dbReference>
<comment type="pathway">
    <text evidence="1 7">Cell wall biogenesis; peptidoglycan biosynthesis.</text>
</comment>
<dbReference type="SUPFAM" id="SSF141523">
    <property type="entry name" value="L,D-transpeptidase catalytic domain-like"/>
    <property type="match status" value="1"/>
</dbReference>
<evidence type="ECO:0000256" key="6">
    <source>
        <dbReference type="ARBA" id="ARBA00023316"/>
    </source>
</evidence>
<feature type="active site" description="Nucleophile" evidence="7">
    <location>
        <position position="242"/>
    </location>
</feature>
<dbReference type="PANTHER" id="PTHR30582">
    <property type="entry name" value="L,D-TRANSPEPTIDASE"/>
    <property type="match status" value="1"/>
</dbReference>
<evidence type="ECO:0000256" key="1">
    <source>
        <dbReference type="ARBA" id="ARBA00004752"/>
    </source>
</evidence>
<keyword evidence="10" id="KW-1185">Reference proteome</keyword>
<dbReference type="AlphaFoldDB" id="D5BGL2"/>
<evidence type="ECO:0000256" key="3">
    <source>
        <dbReference type="ARBA" id="ARBA00022679"/>
    </source>
</evidence>
<dbReference type="STRING" id="655815.ZPR_2873"/>
<evidence type="ECO:0000256" key="7">
    <source>
        <dbReference type="PROSITE-ProRule" id="PRU01373"/>
    </source>
</evidence>